<comment type="caution">
    <text evidence="3">The sequence shown here is derived from an EMBL/GenBank/DDBJ whole genome shotgun (WGS) entry which is preliminary data.</text>
</comment>
<dbReference type="GO" id="GO:0005506">
    <property type="term" value="F:iron ion binding"/>
    <property type="evidence" value="ECO:0007669"/>
    <property type="project" value="InterPro"/>
</dbReference>
<keyword evidence="1" id="KW-0503">Monooxygenase</keyword>
<dbReference type="InterPro" id="IPR036396">
    <property type="entry name" value="Cyt_P450_sf"/>
</dbReference>
<dbReference type="GO" id="GO:0004497">
    <property type="term" value="F:monooxygenase activity"/>
    <property type="evidence" value="ECO:0007669"/>
    <property type="project" value="UniProtKB-KW"/>
</dbReference>
<keyword evidence="4" id="KW-1185">Reference proteome</keyword>
<gene>
    <name evidence="3" type="ORF">Pcinc_022627</name>
</gene>
<reference evidence="3" key="1">
    <citation type="submission" date="2023-10" db="EMBL/GenBank/DDBJ databases">
        <title>Genome assemblies of two species of porcelain crab, Petrolisthes cinctipes and Petrolisthes manimaculis (Anomura: Porcellanidae).</title>
        <authorList>
            <person name="Angst P."/>
        </authorList>
    </citation>
    <scope>NUCLEOTIDE SEQUENCE</scope>
    <source>
        <strain evidence="3">PB745_01</strain>
        <tissue evidence="3">Gill</tissue>
    </source>
</reference>
<accession>A0AAE1FDD2</accession>
<organism evidence="3 4">
    <name type="scientific">Petrolisthes cinctipes</name>
    <name type="common">Flat porcelain crab</name>
    <dbReference type="NCBI Taxonomy" id="88211"/>
    <lineage>
        <taxon>Eukaryota</taxon>
        <taxon>Metazoa</taxon>
        <taxon>Ecdysozoa</taxon>
        <taxon>Arthropoda</taxon>
        <taxon>Crustacea</taxon>
        <taxon>Multicrustacea</taxon>
        <taxon>Malacostraca</taxon>
        <taxon>Eumalacostraca</taxon>
        <taxon>Eucarida</taxon>
        <taxon>Decapoda</taxon>
        <taxon>Pleocyemata</taxon>
        <taxon>Anomura</taxon>
        <taxon>Galatheoidea</taxon>
        <taxon>Porcellanidae</taxon>
        <taxon>Petrolisthes</taxon>
    </lineage>
</organism>
<evidence type="ECO:0000313" key="4">
    <source>
        <dbReference type="Proteomes" id="UP001286313"/>
    </source>
</evidence>
<sequence length="187" mass="21024">MIILIAEEEEKIHQGLSTSRPKRRHKPNKNYNCAEIVPLIKAEPEDEYDGEEHPPEHPPNPTPTRTQRLKQEEKENTAPTSNSVTNAIATIASSVTNSLAPPTKSEDGARRRNLELLEDSEDDWMVVSFNTAAVRDESVFPRAEEFLPECWLRHNKPLGPIHPYSALAPEYALGDALLSRRCTVAHT</sequence>
<dbReference type="Proteomes" id="UP001286313">
    <property type="component" value="Unassembled WGS sequence"/>
</dbReference>
<evidence type="ECO:0000256" key="2">
    <source>
        <dbReference type="SAM" id="MobiDB-lite"/>
    </source>
</evidence>
<proteinExistence type="predicted"/>
<protein>
    <submittedName>
        <fullName evidence="3">Uncharacterized protein</fullName>
    </submittedName>
</protein>
<name>A0AAE1FDD2_PETCI</name>
<dbReference type="EMBL" id="JAWQEG010002388">
    <property type="protein sequence ID" value="KAK3872294.1"/>
    <property type="molecule type" value="Genomic_DNA"/>
</dbReference>
<dbReference type="AlphaFoldDB" id="A0AAE1FDD2"/>
<feature type="region of interest" description="Disordered" evidence="2">
    <location>
        <begin position="1"/>
        <end position="111"/>
    </location>
</feature>
<dbReference type="SUPFAM" id="SSF48264">
    <property type="entry name" value="Cytochrome P450"/>
    <property type="match status" value="1"/>
</dbReference>
<dbReference type="GO" id="GO:0020037">
    <property type="term" value="F:heme binding"/>
    <property type="evidence" value="ECO:0007669"/>
    <property type="project" value="InterPro"/>
</dbReference>
<keyword evidence="1" id="KW-0560">Oxidoreductase</keyword>
<feature type="compositionally biased region" description="Polar residues" evidence="2">
    <location>
        <begin position="77"/>
        <end position="100"/>
    </location>
</feature>
<dbReference type="GO" id="GO:0016705">
    <property type="term" value="F:oxidoreductase activity, acting on paired donors, with incorporation or reduction of molecular oxygen"/>
    <property type="evidence" value="ECO:0007669"/>
    <property type="project" value="InterPro"/>
</dbReference>
<evidence type="ECO:0000313" key="3">
    <source>
        <dbReference type="EMBL" id="KAK3872294.1"/>
    </source>
</evidence>
<evidence type="ECO:0000256" key="1">
    <source>
        <dbReference type="ARBA" id="ARBA00023033"/>
    </source>
</evidence>